<feature type="compositionally biased region" description="Polar residues" evidence="1">
    <location>
        <begin position="1039"/>
        <end position="1055"/>
    </location>
</feature>
<feature type="compositionally biased region" description="Basic and acidic residues" evidence="1">
    <location>
        <begin position="252"/>
        <end position="262"/>
    </location>
</feature>
<feature type="compositionally biased region" description="Polar residues" evidence="1">
    <location>
        <begin position="486"/>
        <end position="503"/>
    </location>
</feature>
<dbReference type="SUPFAM" id="SSF140741">
    <property type="entry name" value="RUN domain-like"/>
    <property type="match status" value="1"/>
</dbReference>
<feature type="compositionally biased region" description="Polar residues" evidence="1">
    <location>
        <begin position="681"/>
        <end position="697"/>
    </location>
</feature>
<dbReference type="GO" id="GO:0031410">
    <property type="term" value="C:cytoplasmic vesicle"/>
    <property type="evidence" value="ECO:0007669"/>
    <property type="project" value="TreeGrafter"/>
</dbReference>
<organism evidence="3 4">
    <name type="scientific">Tigriopus californicus</name>
    <name type="common">Marine copepod</name>
    <dbReference type="NCBI Taxonomy" id="6832"/>
    <lineage>
        <taxon>Eukaryota</taxon>
        <taxon>Metazoa</taxon>
        <taxon>Ecdysozoa</taxon>
        <taxon>Arthropoda</taxon>
        <taxon>Crustacea</taxon>
        <taxon>Multicrustacea</taxon>
        <taxon>Hexanauplia</taxon>
        <taxon>Copepoda</taxon>
        <taxon>Harpacticoida</taxon>
        <taxon>Harpacticidae</taxon>
        <taxon>Tigriopus</taxon>
    </lineage>
</organism>
<dbReference type="PANTHER" id="PTHR15591">
    <property type="entry name" value="RUN AND SH3 DOMAIN CONTAINING"/>
    <property type="match status" value="1"/>
</dbReference>
<dbReference type="InterPro" id="IPR004012">
    <property type="entry name" value="Run_dom"/>
</dbReference>
<feature type="domain" description="RUN" evidence="2">
    <location>
        <begin position="768"/>
        <end position="913"/>
    </location>
</feature>
<feature type="compositionally biased region" description="Low complexity" evidence="1">
    <location>
        <begin position="263"/>
        <end position="280"/>
    </location>
</feature>
<evidence type="ECO:0000259" key="2">
    <source>
        <dbReference type="PROSITE" id="PS50826"/>
    </source>
</evidence>
<name>A0A553NTM2_TIGCA</name>
<feature type="compositionally biased region" description="Polar residues" evidence="1">
    <location>
        <begin position="406"/>
        <end position="418"/>
    </location>
</feature>
<dbReference type="AlphaFoldDB" id="A0A553NTM2"/>
<comment type="caution">
    <text evidence="3">The sequence shown here is derived from an EMBL/GenBank/DDBJ whole genome shotgun (WGS) entry which is preliminary data.</text>
</comment>
<feature type="compositionally biased region" description="Polar residues" evidence="1">
    <location>
        <begin position="215"/>
        <end position="232"/>
    </location>
</feature>
<feature type="compositionally biased region" description="Polar residues" evidence="1">
    <location>
        <begin position="1"/>
        <end position="15"/>
    </location>
</feature>
<feature type="region of interest" description="Disordered" evidence="1">
    <location>
        <begin position="1"/>
        <end position="38"/>
    </location>
</feature>
<dbReference type="EMBL" id="VCGU01000010">
    <property type="protein sequence ID" value="TRY68773.1"/>
    <property type="molecule type" value="Genomic_DNA"/>
</dbReference>
<dbReference type="Pfam" id="PF02759">
    <property type="entry name" value="RUN"/>
    <property type="match status" value="1"/>
</dbReference>
<feature type="compositionally biased region" description="Low complexity" evidence="1">
    <location>
        <begin position="428"/>
        <end position="442"/>
    </location>
</feature>
<reference evidence="3 4" key="1">
    <citation type="journal article" date="2018" name="Nat. Ecol. Evol.">
        <title>Genomic signatures of mitonuclear coevolution across populations of Tigriopus californicus.</title>
        <authorList>
            <person name="Barreto F.S."/>
            <person name="Watson E.T."/>
            <person name="Lima T.G."/>
            <person name="Willett C.S."/>
            <person name="Edmands S."/>
            <person name="Li W."/>
            <person name="Burton R.S."/>
        </authorList>
    </citation>
    <scope>NUCLEOTIDE SEQUENCE [LARGE SCALE GENOMIC DNA]</scope>
    <source>
        <strain evidence="3 4">San Diego</strain>
    </source>
</reference>
<dbReference type="InterPro" id="IPR047343">
    <property type="entry name" value="RUSC1_2"/>
</dbReference>
<dbReference type="InterPro" id="IPR037213">
    <property type="entry name" value="Run_dom_sf"/>
</dbReference>
<keyword evidence="4" id="KW-1185">Reference proteome</keyword>
<protein>
    <recommendedName>
        <fullName evidence="2">RUN domain-containing protein</fullName>
    </recommendedName>
</protein>
<dbReference type="STRING" id="6832.A0A553NTM2"/>
<evidence type="ECO:0000313" key="3">
    <source>
        <dbReference type="EMBL" id="TRY68773.1"/>
    </source>
</evidence>
<dbReference type="Gene3D" id="1.20.58.900">
    <property type="match status" value="1"/>
</dbReference>
<feature type="region of interest" description="Disordered" evidence="1">
    <location>
        <begin position="197"/>
        <end position="310"/>
    </location>
</feature>
<feature type="compositionally biased region" description="Low complexity" evidence="1">
    <location>
        <begin position="986"/>
        <end position="1001"/>
    </location>
</feature>
<feature type="compositionally biased region" description="Low complexity" evidence="1">
    <location>
        <begin position="951"/>
        <end position="962"/>
    </location>
</feature>
<feature type="region of interest" description="Disordered" evidence="1">
    <location>
        <begin position="633"/>
        <end position="708"/>
    </location>
</feature>
<dbReference type="Proteomes" id="UP000318571">
    <property type="component" value="Chromosome 1"/>
</dbReference>
<sequence>MAISESPNQSSQTKSRVGVRRGPNTINTDCNSSGTTTSGNKTMDYTWMEPHHDPIATDTNLAEIDFEDFRNEDLAYAFSCGEDESGGSSADMSICRSEVLFSSMRDSSLLNQTGEGLPCLGGLGGVGGGGGGGGLGKQSNIQDSLMDAPDFNYADQVKVNKNHYQLTYSGHGGAGSMYASMSSSGAIGSSAGDENNPIPLLLGSGGSGSGESSGKLTTWSNLGSKQRSESYNQYQQQPISSQQQQQQPLQPERWRSRHREENSLNNNNNASSSGSGSASAESRKSRSLPDMGREKRGNGNQNTNDLTPGSEAKLVNAFMKNREDRLSFDDPLATQINLVGDNQQQDEQQFGGCGIPMMRSKDTVNQFLKTASRQLTSIEETAVEHGSSSGAGSSQASHSEANSSANKVSGTIYAQDTNTVKRRPPLPSSSSKATTPSSNRSSRAYPDLDFLENDVGLWDAFFLHSKNSSKFQSVLRPPPLPVESYLQRSSRTQGRQIQNSESLRTLLPDPQKHLLPSPSENARSSPISQVCQSLSRLQAADHRVMRSQDIQNEAIKSMFNQKYQQPNADDVQVVKVKEAWTEAPEKEQVVLRVRPSRKGKEDANLNLINNNNQTSSEVGASKRRSYIPQDYLSQVLQQPTTPLSSSTSGRIPRRPSEFPKSGSQNDLCDTWTPEEEDRSNSRLSRLSGVATSNNPLGSSAGIPGARRRGNGTSAEYPFHMNLCMPKQGINFDLTHKRGLFITLYQAVERLLIYQEDEQGSSGMSASASARCILFHELCPALYAIMSDGLKAEVITSFGRMKTTVWSVIEALTRQGPSSAQSTCDLVMLLNSKFAASGEDERKFAGFVAGLLNMSCLHIWYAKLKWNMDVLLRFYERHAYICALHKETRLLFDELNFCLQRLYSIPFHLDLPFASDLLETVPSAAFYSRSHSSWTTSAGGVSIPSDARTPNSESGGSTLSGSGRKSKSRIPRPISLPKRLEAKFGTSPSPVRSSKVVKQVSVETPSGAKPASARKSRVRETIRLFDSSTKHKPPLVLRNPSANGARTRGNLSQAKSPKTGAGEAMARLDSSGGGRTPDT</sequence>
<dbReference type="PANTHER" id="PTHR15591:SF16">
    <property type="entry name" value="FARNESYL PYROPHOSPHATE SYNTHASE"/>
    <property type="match status" value="1"/>
</dbReference>
<feature type="compositionally biased region" description="Low complexity" evidence="1">
    <location>
        <begin position="384"/>
        <end position="405"/>
    </location>
</feature>
<proteinExistence type="predicted"/>
<dbReference type="OrthoDB" id="9884296at2759"/>
<dbReference type="OMA" id="ERHAYIC"/>
<feature type="region of interest" description="Disordered" evidence="1">
    <location>
        <begin position="486"/>
        <end position="526"/>
    </location>
</feature>
<feature type="compositionally biased region" description="Low complexity" evidence="1">
    <location>
        <begin position="636"/>
        <end position="648"/>
    </location>
</feature>
<feature type="region of interest" description="Disordered" evidence="1">
    <location>
        <begin position="932"/>
        <end position="1078"/>
    </location>
</feature>
<feature type="compositionally biased region" description="Low complexity" evidence="1">
    <location>
        <begin position="233"/>
        <end position="251"/>
    </location>
</feature>
<evidence type="ECO:0000313" key="4">
    <source>
        <dbReference type="Proteomes" id="UP000318571"/>
    </source>
</evidence>
<feature type="region of interest" description="Disordered" evidence="1">
    <location>
        <begin position="380"/>
        <end position="445"/>
    </location>
</feature>
<feature type="compositionally biased region" description="Polar residues" evidence="1">
    <location>
        <begin position="298"/>
        <end position="307"/>
    </location>
</feature>
<evidence type="ECO:0000256" key="1">
    <source>
        <dbReference type="SAM" id="MobiDB-lite"/>
    </source>
</evidence>
<gene>
    <name evidence="3" type="ORF">TCAL_06197</name>
</gene>
<dbReference type="PROSITE" id="PS50826">
    <property type="entry name" value="RUN"/>
    <property type="match status" value="1"/>
</dbReference>
<accession>A0A553NTM2</accession>